<reference evidence="1 2" key="1">
    <citation type="submission" date="2019-07" db="EMBL/GenBank/DDBJ databases">
        <title>Genomes of Cafeteria roenbergensis.</title>
        <authorList>
            <person name="Fischer M.G."/>
            <person name="Hackl T."/>
            <person name="Roman M."/>
        </authorList>
    </citation>
    <scope>NUCLEOTIDE SEQUENCE [LARGE SCALE GENOMIC DNA]</scope>
    <source>
        <strain evidence="1 2">BVI</strain>
    </source>
</reference>
<dbReference type="Gene3D" id="3.40.50.11380">
    <property type="match status" value="1"/>
</dbReference>
<evidence type="ECO:0000313" key="1">
    <source>
        <dbReference type="EMBL" id="KAA0153360.1"/>
    </source>
</evidence>
<protein>
    <recommendedName>
        <fullName evidence="3">O-GlcNAc transferase C-terminal domain-containing protein</fullName>
    </recommendedName>
</protein>
<evidence type="ECO:0008006" key="3">
    <source>
        <dbReference type="Google" id="ProtNLM"/>
    </source>
</evidence>
<dbReference type="AlphaFoldDB" id="A0A5A8CML7"/>
<keyword evidence="2" id="KW-1185">Reference proteome</keyword>
<name>A0A5A8CML7_CAFRO</name>
<accession>A0A5A8CML7</accession>
<comment type="caution">
    <text evidence="1">The sequence shown here is derived from an EMBL/GenBank/DDBJ whole genome shotgun (WGS) entry which is preliminary data.</text>
</comment>
<gene>
    <name evidence="1" type="ORF">FNF29_03177</name>
</gene>
<sequence length="795" mass="82743">MELGGVPGAWGAVLLAVQVGSDSVSTSTLSLEVHLRVAMRVQPRPTANRVIGLSEALLGPLSPSALAGSAPWPGVCDAIAGDGRLEQLQQAMASEPALLQLLNTRFQLGASWSHSLNRTDALATKRVLVCLSPRSASRLGKLAEVAQEQGSLVEASASAAALARLLLEGSAAGKPPPAGEHRPDDAESAKALCMAALSLGQTEQARLLGPLVLSRRVMAECGAWVRGAAGTLRGASQPRPGGRAPARPSLPLHVGYVTRDIASPTALQQHPVAPILLGLLRSHGDAAVPSVHYTGLASSLTIADLAATHETRRPHSIVERLCAQGSGACCPPGSTLASCMPAEALGQLCSAAGLVGTFGDIACQARTLIHAPAEPASGSLYGDVCGAGPLDVAVDLQGLTMGMEPALLRSLGRGCPAPAPREAPRRLAPVVVESVGYVGSTGLSNVHYVTADTLTIAVERAWAGSHLWFTESALLLPRAQQPPGPAYRRPRAGTQDVTAPGRPIVVASLASARKSLESVTVAWGRALALLALTDNGQRRRPGSGARPGPLCPVELWVRRWPSRGGRVADCAGCAGKPSIVGTVAAASGFPPWCIRGVGHAPSHAEYLGMLRRVDVFLDSPVYGSHTTAIDALSQGATVLAWQGAVPQGRLPASIAAQSSREAGRSMIVRSAKELALVLRRMANPAVASGLRRLLLSGGGGDGTLFDLAEHGRAWQRALALVKEVQAGQAGVQWWRPRRHRPGYGFCEGSRRFIGLESGGVRNCEAGDEPRAASSEPSWRPLHVVVDPLSDWRRRA</sequence>
<dbReference type="Gene3D" id="3.40.50.2000">
    <property type="entry name" value="Glycogen Phosphorylase B"/>
    <property type="match status" value="1"/>
</dbReference>
<dbReference type="EMBL" id="VLTN01000016">
    <property type="protein sequence ID" value="KAA0153360.1"/>
    <property type="molecule type" value="Genomic_DNA"/>
</dbReference>
<dbReference type="Proteomes" id="UP000323011">
    <property type="component" value="Unassembled WGS sequence"/>
</dbReference>
<organism evidence="1 2">
    <name type="scientific">Cafeteria roenbergensis</name>
    <name type="common">Marine flagellate</name>
    <dbReference type="NCBI Taxonomy" id="33653"/>
    <lineage>
        <taxon>Eukaryota</taxon>
        <taxon>Sar</taxon>
        <taxon>Stramenopiles</taxon>
        <taxon>Bigyra</taxon>
        <taxon>Opalozoa</taxon>
        <taxon>Bicosoecida</taxon>
        <taxon>Cafeteriaceae</taxon>
        <taxon>Cafeteria</taxon>
    </lineage>
</organism>
<evidence type="ECO:0000313" key="2">
    <source>
        <dbReference type="Proteomes" id="UP000323011"/>
    </source>
</evidence>
<proteinExistence type="predicted"/>